<keyword evidence="3 6" id="KW-1133">Transmembrane helix</keyword>
<evidence type="ECO:0000256" key="5">
    <source>
        <dbReference type="SAM" id="MobiDB-lite"/>
    </source>
</evidence>
<feature type="transmembrane region" description="Helical" evidence="6">
    <location>
        <begin position="169"/>
        <end position="188"/>
    </location>
</feature>
<accession>A0A1Y1I4Y7</accession>
<proteinExistence type="predicted"/>
<evidence type="ECO:0000313" key="8">
    <source>
        <dbReference type="Proteomes" id="UP000054558"/>
    </source>
</evidence>
<keyword evidence="4 6" id="KW-0472">Membrane</keyword>
<evidence type="ECO:0000313" key="7">
    <source>
        <dbReference type="EMBL" id="GAQ83766.1"/>
    </source>
</evidence>
<evidence type="ECO:0000256" key="2">
    <source>
        <dbReference type="ARBA" id="ARBA00022692"/>
    </source>
</evidence>
<dbReference type="OMA" id="VWPKDTE"/>
<dbReference type="GO" id="GO:0009507">
    <property type="term" value="C:chloroplast"/>
    <property type="evidence" value="ECO:0007669"/>
    <property type="project" value="UniProtKB-SubCell"/>
</dbReference>
<gene>
    <name evidence="7" type="ORF">KFL_001610070</name>
</gene>
<sequence length="236" mass="25393">MMSRTAAAAGLGSAQLTASSRQLTRPVALPALPIRGGAFRCMASPLKDAEKNVDQTRSKVESFVDSTKVDISKEGVERSQERDAGDEKRSVIGSKPAPGNDQLPRPEVERRPETGDNSFGSVMAFDGVGPETINGRLAMLGVFIALGVELSTGMTIWDQVLGPGAVERVGWFFAITQLIFTASLVPFSRRESPDSRRAGPFTAKAERWNGRLAMLGFAGIILTEVVKQGPLLPHIW</sequence>
<feature type="compositionally biased region" description="Basic and acidic residues" evidence="5">
    <location>
        <begin position="71"/>
        <end position="90"/>
    </location>
</feature>
<evidence type="ECO:0000256" key="1">
    <source>
        <dbReference type="ARBA" id="ARBA00004141"/>
    </source>
</evidence>
<feature type="transmembrane region" description="Helical" evidence="6">
    <location>
        <begin position="137"/>
        <end position="157"/>
    </location>
</feature>
<keyword evidence="8" id="KW-1185">Reference proteome</keyword>
<keyword evidence="2 6" id="KW-0812">Transmembrane</keyword>
<dbReference type="PANTHER" id="PTHR14154">
    <property type="entry name" value="UPF0041 BRAIN PROTEIN 44-RELATED"/>
    <property type="match status" value="1"/>
</dbReference>
<feature type="region of interest" description="Disordered" evidence="5">
    <location>
        <begin position="71"/>
        <end position="122"/>
    </location>
</feature>
<protein>
    <submittedName>
        <fullName evidence="7">Early light-induced protein</fullName>
    </submittedName>
</protein>
<feature type="compositionally biased region" description="Basic and acidic residues" evidence="5">
    <location>
        <begin position="104"/>
        <end position="114"/>
    </location>
</feature>
<name>A0A1Y1I4Y7_KLENI</name>
<dbReference type="GO" id="GO:0016020">
    <property type="term" value="C:membrane"/>
    <property type="evidence" value="ECO:0007669"/>
    <property type="project" value="UniProtKB-SubCell"/>
</dbReference>
<feature type="region of interest" description="Disordered" evidence="5">
    <location>
        <begin position="1"/>
        <end position="22"/>
    </location>
</feature>
<dbReference type="STRING" id="105231.A0A1Y1I4Y7"/>
<dbReference type="SUPFAM" id="SSF103511">
    <property type="entry name" value="Chlorophyll a-b binding protein"/>
    <property type="match status" value="1"/>
</dbReference>
<dbReference type="OrthoDB" id="513190at2759"/>
<evidence type="ECO:0000256" key="4">
    <source>
        <dbReference type="ARBA" id="ARBA00023136"/>
    </source>
</evidence>
<reference evidence="7 8" key="1">
    <citation type="journal article" date="2014" name="Nat. Commun.">
        <title>Klebsormidium flaccidum genome reveals primary factors for plant terrestrial adaptation.</title>
        <authorList>
            <person name="Hori K."/>
            <person name="Maruyama F."/>
            <person name="Fujisawa T."/>
            <person name="Togashi T."/>
            <person name="Yamamoto N."/>
            <person name="Seo M."/>
            <person name="Sato S."/>
            <person name="Yamada T."/>
            <person name="Mori H."/>
            <person name="Tajima N."/>
            <person name="Moriyama T."/>
            <person name="Ikeuchi M."/>
            <person name="Watanabe M."/>
            <person name="Wada H."/>
            <person name="Kobayashi K."/>
            <person name="Saito M."/>
            <person name="Masuda T."/>
            <person name="Sasaki-Sekimoto Y."/>
            <person name="Mashiguchi K."/>
            <person name="Awai K."/>
            <person name="Shimojima M."/>
            <person name="Masuda S."/>
            <person name="Iwai M."/>
            <person name="Nobusawa T."/>
            <person name="Narise T."/>
            <person name="Kondo S."/>
            <person name="Saito H."/>
            <person name="Sato R."/>
            <person name="Murakawa M."/>
            <person name="Ihara Y."/>
            <person name="Oshima-Yamada Y."/>
            <person name="Ohtaka K."/>
            <person name="Satoh M."/>
            <person name="Sonobe K."/>
            <person name="Ishii M."/>
            <person name="Ohtani R."/>
            <person name="Kanamori-Sato M."/>
            <person name="Honoki R."/>
            <person name="Miyazaki D."/>
            <person name="Mochizuki H."/>
            <person name="Umetsu J."/>
            <person name="Higashi K."/>
            <person name="Shibata D."/>
            <person name="Kamiya Y."/>
            <person name="Sato N."/>
            <person name="Nakamura Y."/>
            <person name="Tabata S."/>
            <person name="Ida S."/>
            <person name="Kurokawa K."/>
            <person name="Ohta H."/>
        </authorList>
    </citation>
    <scope>NUCLEOTIDE SEQUENCE [LARGE SCALE GENOMIC DNA]</scope>
    <source>
        <strain evidence="7 8">NIES-2285</strain>
    </source>
</reference>
<organism evidence="7 8">
    <name type="scientific">Klebsormidium nitens</name>
    <name type="common">Green alga</name>
    <name type="synonym">Ulothrix nitens</name>
    <dbReference type="NCBI Taxonomy" id="105231"/>
    <lineage>
        <taxon>Eukaryota</taxon>
        <taxon>Viridiplantae</taxon>
        <taxon>Streptophyta</taxon>
        <taxon>Klebsormidiophyceae</taxon>
        <taxon>Klebsormidiales</taxon>
        <taxon>Klebsormidiaceae</taxon>
        <taxon>Klebsormidium</taxon>
    </lineage>
</organism>
<comment type="subcellular location">
    <subcellularLocation>
        <location evidence="1">Membrane</location>
        <topology evidence="1">Multi-pass membrane protein</topology>
    </subcellularLocation>
</comment>
<dbReference type="EMBL" id="DF237110">
    <property type="protein sequence ID" value="GAQ83766.1"/>
    <property type="molecule type" value="Genomic_DNA"/>
</dbReference>
<evidence type="ECO:0000256" key="3">
    <source>
        <dbReference type="ARBA" id="ARBA00022989"/>
    </source>
</evidence>
<feature type="transmembrane region" description="Helical" evidence="6">
    <location>
        <begin position="208"/>
        <end position="226"/>
    </location>
</feature>
<dbReference type="AlphaFoldDB" id="A0A1Y1I4Y7"/>
<evidence type="ECO:0000256" key="6">
    <source>
        <dbReference type="SAM" id="Phobius"/>
    </source>
</evidence>
<dbReference type="Proteomes" id="UP000054558">
    <property type="component" value="Unassembled WGS sequence"/>
</dbReference>